<protein>
    <submittedName>
        <fullName evidence="1">Uncharacterized protein</fullName>
    </submittedName>
</protein>
<keyword evidence="2" id="KW-1185">Reference proteome</keyword>
<gene>
    <name evidence="1" type="ORF">ACFSDE_07665</name>
</gene>
<name>A0ABW4TJT9_9ACTN</name>
<sequence>MTITTRHRTAERQRRARTRATLATRPIVPSRYSAQLEALAILRRA</sequence>
<organism evidence="1 2">
    <name type="scientific">Nocardioides aestuarii</name>
    <dbReference type="NCBI Taxonomy" id="252231"/>
    <lineage>
        <taxon>Bacteria</taxon>
        <taxon>Bacillati</taxon>
        <taxon>Actinomycetota</taxon>
        <taxon>Actinomycetes</taxon>
        <taxon>Propionibacteriales</taxon>
        <taxon>Nocardioidaceae</taxon>
        <taxon>Nocardioides</taxon>
    </lineage>
</organism>
<reference evidence="2" key="1">
    <citation type="journal article" date="2019" name="Int. J. Syst. Evol. Microbiol.">
        <title>The Global Catalogue of Microorganisms (GCM) 10K type strain sequencing project: providing services to taxonomists for standard genome sequencing and annotation.</title>
        <authorList>
            <consortium name="The Broad Institute Genomics Platform"/>
            <consortium name="The Broad Institute Genome Sequencing Center for Infectious Disease"/>
            <person name="Wu L."/>
            <person name="Ma J."/>
        </authorList>
    </citation>
    <scope>NUCLEOTIDE SEQUENCE [LARGE SCALE GENOMIC DNA]</scope>
    <source>
        <strain evidence="2">CGMCC 1.12477</strain>
    </source>
</reference>
<comment type="caution">
    <text evidence="1">The sequence shown here is derived from an EMBL/GenBank/DDBJ whole genome shotgun (WGS) entry which is preliminary data.</text>
</comment>
<proteinExistence type="predicted"/>
<evidence type="ECO:0000313" key="1">
    <source>
        <dbReference type="EMBL" id="MFD1946663.1"/>
    </source>
</evidence>
<dbReference type="EMBL" id="JBHUGD010000003">
    <property type="protein sequence ID" value="MFD1946663.1"/>
    <property type="molecule type" value="Genomic_DNA"/>
</dbReference>
<dbReference type="Proteomes" id="UP001597351">
    <property type="component" value="Unassembled WGS sequence"/>
</dbReference>
<dbReference type="RefSeq" id="WP_343917024.1">
    <property type="nucleotide sequence ID" value="NZ_BAAAJT010000002.1"/>
</dbReference>
<accession>A0ABW4TJT9</accession>
<evidence type="ECO:0000313" key="2">
    <source>
        <dbReference type="Proteomes" id="UP001597351"/>
    </source>
</evidence>